<dbReference type="Proteomes" id="UP000281112">
    <property type="component" value="Unassembled WGS sequence"/>
</dbReference>
<evidence type="ECO:0000313" key="2">
    <source>
        <dbReference type="EMBL" id="RQW63709.1"/>
    </source>
</evidence>
<dbReference type="InterPro" id="IPR016181">
    <property type="entry name" value="Acyl_CoA_acyltransferase"/>
</dbReference>
<keyword evidence="2" id="KW-0808">Transferase</keyword>
<evidence type="ECO:0000259" key="1">
    <source>
        <dbReference type="PROSITE" id="PS51186"/>
    </source>
</evidence>
<evidence type="ECO:0000313" key="3">
    <source>
        <dbReference type="Proteomes" id="UP000281112"/>
    </source>
</evidence>
<dbReference type="PROSITE" id="PS51186">
    <property type="entry name" value="GNAT"/>
    <property type="match status" value="1"/>
</dbReference>
<feature type="domain" description="N-acetyltransferase" evidence="1">
    <location>
        <begin position="1"/>
        <end position="158"/>
    </location>
</feature>
<proteinExistence type="predicted"/>
<dbReference type="RefSeq" id="WP_124937172.1">
    <property type="nucleotide sequence ID" value="NZ_RJVQ01000003.1"/>
</dbReference>
<dbReference type="SUPFAM" id="SSF55729">
    <property type="entry name" value="Acyl-CoA N-acyltransferases (Nat)"/>
    <property type="match status" value="1"/>
</dbReference>
<accession>A0A3N9THQ4</accession>
<dbReference type="GO" id="GO:0016747">
    <property type="term" value="F:acyltransferase activity, transferring groups other than amino-acyl groups"/>
    <property type="evidence" value="ECO:0007669"/>
    <property type="project" value="InterPro"/>
</dbReference>
<dbReference type="AlphaFoldDB" id="A0A3N9THQ4"/>
<reference evidence="2 3" key="1">
    <citation type="submission" date="2018-11" db="EMBL/GenBank/DDBJ databases">
        <title>Vibrio LJC006 sp. nov., isolated from seawater during the bloom of the enteromorpha.</title>
        <authorList>
            <person name="Liang J."/>
        </authorList>
    </citation>
    <scope>NUCLEOTIDE SEQUENCE [LARGE SCALE GENOMIC DNA]</scope>
    <source>
        <strain evidence="2 3">LJC006</strain>
    </source>
</reference>
<organism evidence="2 3">
    <name type="scientific">Vibrio viridaestus</name>
    <dbReference type="NCBI Taxonomy" id="2487322"/>
    <lineage>
        <taxon>Bacteria</taxon>
        <taxon>Pseudomonadati</taxon>
        <taxon>Pseudomonadota</taxon>
        <taxon>Gammaproteobacteria</taxon>
        <taxon>Vibrionales</taxon>
        <taxon>Vibrionaceae</taxon>
        <taxon>Vibrio</taxon>
    </lineage>
</organism>
<dbReference type="PANTHER" id="PTHR43415:SF5">
    <property type="entry name" value="ACETYLTRANSFERASE"/>
    <property type="match status" value="1"/>
</dbReference>
<comment type="caution">
    <text evidence="2">The sequence shown here is derived from an EMBL/GenBank/DDBJ whole genome shotgun (WGS) entry which is preliminary data.</text>
</comment>
<dbReference type="EMBL" id="RJVQ01000003">
    <property type="protein sequence ID" value="RQW63709.1"/>
    <property type="molecule type" value="Genomic_DNA"/>
</dbReference>
<dbReference type="Gene3D" id="3.40.630.30">
    <property type="match status" value="1"/>
</dbReference>
<dbReference type="CDD" id="cd04301">
    <property type="entry name" value="NAT_SF"/>
    <property type="match status" value="1"/>
</dbReference>
<gene>
    <name evidence="2" type="ORF">EES38_10745</name>
</gene>
<dbReference type="PANTHER" id="PTHR43415">
    <property type="entry name" value="SPERMIDINE N(1)-ACETYLTRANSFERASE"/>
    <property type="match status" value="1"/>
</dbReference>
<dbReference type="OrthoDB" id="326501at2"/>
<protein>
    <submittedName>
        <fullName evidence="2">N-acetyltransferase</fullName>
    </submittedName>
</protein>
<name>A0A3N9THQ4_9VIBR</name>
<keyword evidence="3" id="KW-1185">Reference proteome</keyword>
<sequence>MELRAFEKEDFDLLISWISSDELNYQWGGSKFSFPLDFAQLSQHCAQPEVIPFIFVVSGQSVGYVELVKVTESHFRICRVFVSNRFRGQGMSKSMLNQLIKLAKMEYQARTVSLAVFDRNTVAKNCYKSLGFVITSKQIGTRSFNGEVWDLLLMEKRL</sequence>
<dbReference type="InterPro" id="IPR000182">
    <property type="entry name" value="GNAT_dom"/>
</dbReference>
<dbReference type="Pfam" id="PF00583">
    <property type="entry name" value="Acetyltransf_1"/>
    <property type="match status" value="1"/>
</dbReference>